<dbReference type="EMBL" id="LGSR01000006">
    <property type="protein sequence ID" value="KOS22279.1"/>
    <property type="molecule type" value="Genomic_DNA"/>
</dbReference>
<dbReference type="SUPFAM" id="SSF56235">
    <property type="entry name" value="N-terminal nucleophile aminohydrolases (Ntn hydrolases)"/>
    <property type="match status" value="1"/>
</dbReference>
<feature type="signal peptide" evidence="9">
    <location>
        <begin position="1"/>
        <end position="19"/>
    </location>
</feature>
<dbReference type="InterPro" id="IPR029055">
    <property type="entry name" value="Ntn_hydrolases_N"/>
</dbReference>
<feature type="chain" id="PRO_5005857746" description="Glutathione hydrolase" evidence="9">
    <location>
        <begin position="20"/>
        <end position="568"/>
    </location>
</feature>
<comment type="function">
    <text evidence="8">Cleaves the gamma-glutamyl peptide bond of glutathione and glutathione conjugates.</text>
</comment>
<feature type="binding site" evidence="7">
    <location>
        <position position="471"/>
    </location>
    <ligand>
        <name>L-glutamate</name>
        <dbReference type="ChEBI" id="CHEBI:29985"/>
    </ligand>
</feature>
<dbReference type="GO" id="GO:0006751">
    <property type="term" value="P:glutathione catabolic process"/>
    <property type="evidence" value="ECO:0007669"/>
    <property type="project" value="UniProtKB-UniRule"/>
</dbReference>
<dbReference type="Gene3D" id="1.10.246.130">
    <property type="match status" value="1"/>
</dbReference>
<feature type="binding site" evidence="7">
    <location>
        <begin position="396"/>
        <end position="398"/>
    </location>
    <ligand>
        <name>L-glutamate</name>
        <dbReference type="ChEBI" id="CHEBI:29985"/>
    </ligand>
</feature>
<evidence type="ECO:0000256" key="7">
    <source>
        <dbReference type="PIRSR" id="PIRSR600101-2"/>
    </source>
</evidence>
<dbReference type="GO" id="GO:0005886">
    <property type="term" value="C:plasma membrane"/>
    <property type="evidence" value="ECO:0007669"/>
    <property type="project" value="TreeGrafter"/>
</dbReference>
<comment type="catalytic activity">
    <reaction evidence="5 8">
        <text>an N-terminal (5-L-glutamyl)-[peptide] + an alpha-amino acid = 5-L-glutamyl amino acid + an N-terminal L-alpha-aminoacyl-[peptide]</text>
        <dbReference type="Rhea" id="RHEA:23904"/>
        <dbReference type="Rhea" id="RHEA-COMP:9780"/>
        <dbReference type="Rhea" id="RHEA-COMP:9795"/>
        <dbReference type="ChEBI" id="CHEBI:77644"/>
        <dbReference type="ChEBI" id="CHEBI:78597"/>
        <dbReference type="ChEBI" id="CHEBI:78599"/>
        <dbReference type="ChEBI" id="CHEBI:78608"/>
        <dbReference type="EC" id="2.3.2.2"/>
    </reaction>
</comment>
<dbReference type="FunFam" id="1.10.246.130:FF:000001">
    <property type="entry name" value="Gamma-glutamyltransferase 5 isoform 1"/>
    <property type="match status" value="1"/>
</dbReference>
<dbReference type="AlphaFoldDB" id="A0A0N0RU31"/>
<gene>
    <name evidence="10" type="ORF">ESCO_002162</name>
</gene>
<proteinExistence type="inferred from homology"/>
<dbReference type="Proteomes" id="UP000053831">
    <property type="component" value="Unassembled WGS sequence"/>
</dbReference>
<dbReference type="InterPro" id="IPR043137">
    <property type="entry name" value="GGT_ssub_C"/>
</dbReference>
<comment type="caution">
    <text evidence="10">The sequence shown here is derived from an EMBL/GenBank/DDBJ whole genome shotgun (WGS) entry which is preliminary data.</text>
</comment>
<feature type="active site" description="Nucleophile" evidence="6">
    <location>
        <position position="378"/>
    </location>
</feature>
<dbReference type="InterPro" id="IPR043138">
    <property type="entry name" value="GGT_lsub"/>
</dbReference>
<comment type="catalytic activity">
    <reaction evidence="2 8">
        <text>glutathione + H2O = L-cysteinylglycine + L-glutamate</text>
        <dbReference type="Rhea" id="RHEA:28807"/>
        <dbReference type="ChEBI" id="CHEBI:15377"/>
        <dbReference type="ChEBI" id="CHEBI:29985"/>
        <dbReference type="ChEBI" id="CHEBI:57925"/>
        <dbReference type="ChEBI" id="CHEBI:61694"/>
        <dbReference type="EC" id="3.4.19.13"/>
    </reaction>
</comment>
<protein>
    <recommendedName>
        <fullName evidence="8">Glutathione hydrolase</fullName>
        <ecNumber evidence="8">2.3.2.2</ecNumber>
        <ecNumber evidence="8">3.4.19.13</ecNumber>
    </recommendedName>
    <alternativeName>
        <fullName evidence="8">Gamma-glutamyltransferase</fullName>
    </alternativeName>
    <alternativeName>
        <fullName evidence="8">Gamma-glutamyltranspeptidase</fullName>
    </alternativeName>
</protein>
<comment type="similarity">
    <text evidence="4">Belongs to the gamma-glutamyltransferase family.</text>
</comment>
<accession>A0A0N0RU31</accession>
<dbReference type="GO" id="GO:0036374">
    <property type="term" value="F:glutathione hydrolase activity"/>
    <property type="evidence" value="ECO:0007669"/>
    <property type="project" value="UniProtKB-UniRule"/>
</dbReference>
<keyword evidence="8" id="KW-0808">Transferase</keyword>
<dbReference type="Pfam" id="PF01019">
    <property type="entry name" value="G_glu_transpept"/>
    <property type="match status" value="1"/>
</dbReference>
<evidence type="ECO:0000256" key="4">
    <source>
        <dbReference type="ARBA" id="ARBA00009381"/>
    </source>
</evidence>
<comment type="pathway">
    <text evidence="3 8">Sulfur metabolism; glutathione metabolism.</text>
</comment>
<dbReference type="InterPro" id="IPR000101">
    <property type="entry name" value="GGT_peptidase"/>
</dbReference>
<evidence type="ECO:0000256" key="5">
    <source>
        <dbReference type="ARBA" id="ARBA00047417"/>
    </source>
</evidence>
<reference evidence="10 11" key="1">
    <citation type="submission" date="2015-07" db="EMBL/GenBank/DDBJ databases">
        <title>The genome of the fungus Escovopsis weberi, a specialized disease agent of ant agriculture.</title>
        <authorList>
            <person name="de Man T.J."/>
            <person name="Stajich J.E."/>
            <person name="Kubicek C.P."/>
            <person name="Chenthamara K."/>
            <person name="Atanasova L."/>
            <person name="Druzhinina I.S."/>
            <person name="Birnbaum S."/>
            <person name="Barribeau S.M."/>
            <person name="Teiling C."/>
            <person name="Suen G."/>
            <person name="Currie C."/>
            <person name="Gerardo N.M."/>
        </authorList>
    </citation>
    <scope>NUCLEOTIDE SEQUENCE [LARGE SCALE GENOMIC DNA]</scope>
</reference>
<evidence type="ECO:0000256" key="1">
    <source>
        <dbReference type="ARBA" id="ARBA00001049"/>
    </source>
</evidence>
<evidence type="ECO:0000256" key="2">
    <source>
        <dbReference type="ARBA" id="ARBA00001089"/>
    </source>
</evidence>
<dbReference type="PANTHER" id="PTHR11686:SF62">
    <property type="entry name" value="GLUTATHIONE HYDROLASE"/>
    <property type="match status" value="1"/>
</dbReference>
<name>A0A0N0RU31_ESCWE</name>
<dbReference type="OrthoDB" id="1081007at2759"/>
<feature type="binding site" evidence="7">
    <location>
        <begin position="448"/>
        <end position="449"/>
    </location>
    <ligand>
        <name>L-glutamate</name>
        <dbReference type="ChEBI" id="CHEBI:29985"/>
    </ligand>
</feature>
<evidence type="ECO:0000256" key="3">
    <source>
        <dbReference type="ARBA" id="ARBA00005115"/>
    </source>
</evidence>
<keyword evidence="9" id="KW-0732">Signal</keyword>
<keyword evidence="8" id="KW-0378">Hydrolase</keyword>
<keyword evidence="8" id="KW-0012">Acyltransferase</keyword>
<comment type="catalytic activity">
    <reaction evidence="1 8">
        <text>an S-substituted glutathione + H2O = an S-substituted L-cysteinylglycine + L-glutamate</text>
        <dbReference type="Rhea" id="RHEA:59468"/>
        <dbReference type="ChEBI" id="CHEBI:15377"/>
        <dbReference type="ChEBI" id="CHEBI:29985"/>
        <dbReference type="ChEBI" id="CHEBI:90779"/>
        <dbReference type="ChEBI" id="CHEBI:143103"/>
        <dbReference type="EC" id="3.4.19.13"/>
    </reaction>
</comment>
<evidence type="ECO:0000313" key="11">
    <source>
        <dbReference type="Proteomes" id="UP000053831"/>
    </source>
</evidence>
<organism evidence="10 11">
    <name type="scientific">Escovopsis weberi</name>
    <dbReference type="NCBI Taxonomy" id="150374"/>
    <lineage>
        <taxon>Eukaryota</taxon>
        <taxon>Fungi</taxon>
        <taxon>Dikarya</taxon>
        <taxon>Ascomycota</taxon>
        <taxon>Pezizomycotina</taxon>
        <taxon>Sordariomycetes</taxon>
        <taxon>Hypocreomycetidae</taxon>
        <taxon>Hypocreales</taxon>
        <taxon>Hypocreaceae</taxon>
        <taxon>Escovopsis</taxon>
    </lineage>
</organism>
<dbReference type="GO" id="GO:0103068">
    <property type="term" value="F:leukotriene C4 gamma-glutamyl transferase activity"/>
    <property type="evidence" value="ECO:0007669"/>
    <property type="project" value="UniProtKB-EC"/>
</dbReference>
<sequence>MGRWLIRLLLSAVAAQATAIPEIVLQKDLHHGRVGGVACESRECSAIGRDILARGGNAVDALVGTTFCVGVIGMYHSGIGGGGFAVVRDPSGEYEAVDFREEAPLAAFEDMFKDNEIASIVGGLAVAVPSEIRGLEYIHSKYGILPWRTVMQGAIHVAKNGFRVSNDTLYYMNDLISHGVTFLWDDPTWAEIFAPKGKLVTEGDLIIRKNYAETLSKIAEQGADVFYKGEIAKIIVDFVQEKGGILTLDDMEDYQVLTRPVKSINYRGLNLHTIGAPAGGAVSLQILKIMEHFSPDDWESSMNLSTHRFAEAMRFAYGARTKLGDPVFVLDDDVEAREAEMLDPERVEAIVQRISDERSHDPSYYNPDRLYAPDSHGTSHIVAADRSGMVISLTTTVNLLFGAMIMEPKTGIIMNNEMNDFSIPGVPNDFGFEPSPANYIRPRKRPLSSIAPIIAEFPNGTFAAAVGAAGGSRIISTSAQALWHMLDHGMGAAEALAAPRLHDQLAPDRVVLERAFGDPVARSLEGKGHNVVWMKGRISAAQGIRRAWDGTFEAASDPRQLNSEGYAL</sequence>
<dbReference type="STRING" id="150374.A0A0N0RU31"/>
<keyword evidence="11" id="KW-1185">Reference proteome</keyword>
<dbReference type="NCBIfam" id="TIGR00066">
    <property type="entry name" value="g_glut_trans"/>
    <property type="match status" value="1"/>
</dbReference>
<feature type="binding site" evidence="7">
    <location>
        <position position="100"/>
    </location>
    <ligand>
        <name>L-glutamate</name>
        <dbReference type="ChEBI" id="CHEBI:29985"/>
    </ligand>
</feature>
<dbReference type="PANTHER" id="PTHR11686">
    <property type="entry name" value="GAMMA GLUTAMYL TRANSPEPTIDASE"/>
    <property type="match status" value="1"/>
</dbReference>
<evidence type="ECO:0000313" key="10">
    <source>
        <dbReference type="EMBL" id="KOS22279.1"/>
    </source>
</evidence>
<evidence type="ECO:0000256" key="9">
    <source>
        <dbReference type="SAM" id="SignalP"/>
    </source>
</evidence>
<dbReference type="Gene3D" id="3.60.20.40">
    <property type="match status" value="1"/>
</dbReference>
<feature type="binding site" evidence="7">
    <location>
        <position position="420"/>
    </location>
    <ligand>
        <name>L-glutamate</name>
        <dbReference type="ChEBI" id="CHEBI:29985"/>
    </ligand>
</feature>
<dbReference type="PRINTS" id="PR01210">
    <property type="entry name" value="GGTRANSPTASE"/>
</dbReference>
<evidence type="ECO:0000256" key="8">
    <source>
        <dbReference type="RuleBase" id="RU368068"/>
    </source>
</evidence>
<dbReference type="EC" id="2.3.2.2" evidence="8"/>
<dbReference type="EC" id="3.4.19.13" evidence="8"/>
<dbReference type="FunFam" id="3.60.20.40:FF:000001">
    <property type="entry name" value="Gamma-glutamyltranspeptidase 1"/>
    <property type="match status" value="1"/>
</dbReference>
<dbReference type="UniPathway" id="UPA00204"/>
<evidence type="ECO:0000256" key="6">
    <source>
        <dbReference type="PIRSR" id="PIRSR600101-1"/>
    </source>
</evidence>